<keyword evidence="3" id="KW-1185">Reference proteome</keyword>
<sequence length="119" mass="13190">MENTPDFQNEYRPEQPQQPLFPESRQLLPNATAVLVLGILSIVLSCVYVGLVLGIIGLVLSGKGRAMYKENPSFYDGYSQLNAGWIMSIIGTCLSGLMWLYVLLMLAFVGSVSSFSKWH</sequence>
<proteinExistence type="predicted"/>
<dbReference type="Proteomes" id="UP000295164">
    <property type="component" value="Unassembled WGS sequence"/>
</dbReference>
<keyword evidence="1" id="KW-0812">Transmembrane</keyword>
<organism evidence="2 3">
    <name type="scientific">Flaviaesturariibacter aridisoli</name>
    <dbReference type="NCBI Taxonomy" id="2545761"/>
    <lineage>
        <taxon>Bacteria</taxon>
        <taxon>Pseudomonadati</taxon>
        <taxon>Bacteroidota</taxon>
        <taxon>Chitinophagia</taxon>
        <taxon>Chitinophagales</taxon>
        <taxon>Chitinophagaceae</taxon>
        <taxon>Flaviaestuariibacter</taxon>
    </lineage>
</organism>
<dbReference type="OrthoDB" id="1099888at2"/>
<keyword evidence="1" id="KW-0472">Membrane</keyword>
<name>A0A4R4E325_9BACT</name>
<evidence type="ECO:0000313" key="2">
    <source>
        <dbReference type="EMBL" id="TCZ73317.1"/>
    </source>
</evidence>
<accession>A0A4R4E325</accession>
<dbReference type="InterPro" id="IPR011655">
    <property type="entry name" value="MpPF26"/>
</dbReference>
<reference evidence="2 3" key="1">
    <citation type="submission" date="2019-03" db="EMBL/GenBank/DDBJ databases">
        <authorList>
            <person name="Kim M.K.M."/>
        </authorList>
    </citation>
    <scope>NUCLEOTIDE SEQUENCE [LARGE SCALE GENOMIC DNA]</scope>
    <source>
        <strain evidence="2 3">17J68-15</strain>
    </source>
</reference>
<comment type="caution">
    <text evidence="2">The sequence shown here is derived from an EMBL/GenBank/DDBJ whole genome shotgun (WGS) entry which is preliminary data.</text>
</comment>
<protein>
    <submittedName>
        <fullName evidence="2">DUF4190 domain-containing protein</fullName>
    </submittedName>
</protein>
<evidence type="ECO:0000256" key="1">
    <source>
        <dbReference type="SAM" id="Phobius"/>
    </source>
</evidence>
<dbReference type="EMBL" id="SKFH01000007">
    <property type="protein sequence ID" value="TCZ73317.1"/>
    <property type="molecule type" value="Genomic_DNA"/>
</dbReference>
<evidence type="ECO:0000313" key="3">
    <source>
        <dbReference type="Proteomes" id="UP000295164"/>
    </source>
</evidence>
<dbReference type="Pfam" id="PF07666">
    <property type="entry name" value="MpPF26"/>
    <property type="match status" value="1"/>
</dbReference>
<dbReference type="RefSeq" id="WP_131851336.1">
    <property type="nucleotide sequence ID" value="NZ_SKFH01000007.1"/>
</dbReference>
<dbReference type="AlphaFoldDB" id="A0A4R4E325"/>
<feature type="transmembrane region" description="Helical" evidence="1">
    <location>
        <begin position="33"/>
        <end position="60"/>
    </location>
</feature>
<feature type="transmembrane region" description="Helical" evidence="1">
    <location>
        <begin position="81"/>
        <end position="109"/>
    </location>
</feature>
<gene>
    <name evidence="2" type="ORF">E0486_06495</name>
</gene>
<dbReference type="NCBIfam" id="NF040945">
    <property type="entry name" value="CCC_membrane"/>
    <property type="match status" value="1"/>
</dbReference>
<keyword evidence="1" id="KW-1133">Transmembrane helix</keyword>